<comment type="subcellular location">
    <subcellularLocation>
        <location evidence="1">Cell membrane</location>
        <topology evidence="1">Multi-pass membrane protein</topology>
    </subcellularLocation>
</comment>
<dbReference type="InterPro" id="IPR027417">
    <property type="entry name" value="P-loop_NTPase"/>
</dbReference>
<protein>
    <submittedName>
        <fullName evidence="10">Iron import ATP-binding/permease protein IrtB</fullName>
        <ecNumber evidence="10">3.6.3.-</ecNumber>
    </submittedName>
</protein>
<feature type="transmembrane region" description="Helical" evidence="7">
    <location>
        <begin position="21"/>
        <end position="47"/>
    </location>
</feature>
<feature type="transmembrane region" description="Helical" evidence="7">
    <location>
        <begin position="254"/>
        <end position="277"/>
    </location>
</feature>
<feature type="transmembrane region" description="Helical" evidence="7">
    <location>
        <begin position="158"/>
        <end position="178"/>
    </location>
</feature>
<keyword evidence="4 10" id="KW-0067">ATP-binding</keyword>
<dbReference type="InterPro" id="IPR039421">
    <property type="entry name" value="Type_1_exporter"/>
</dbReference>
<evidence type="ECO:0000256" key="7">
    <source>
        <dbReference type="SAM" id="Phobius"/>
    </source>
</evidence>
<organism evidence="10 11">
    <name type="scientific">Mycobacteroides salmoniphilum</name>
    <dbReference type="NCBI Taxonomy" id="404941"/>
    <lineage>
        <taxon>Bacteria</taxon>
        <taxon>Bacillati</taxon>
        <taxon>Actinomycetota</taxon>
        <taxon>Actinomycetes</taxon>
        <taxon>Mycobacteriales</taxon>
        <taxon>Mycobacteriaceae</taxon>
        <taxon>Mycobacteroides</taxon>
    </lineage>
</organism>
<name>A0A4R8SER9_9MYCO</name>
<dbReference type="Gene3D" id="1.20.1560.10">
    <property type="entry name" value="ABC transporter type 1, transmembrane domain"/>
    <property type="match status" value="1"/>
</dbReference>
<keyword evidence="3" id="KW-0547">Nucleotide-binding</keyword>
<sequence>MLTNLIRLIPPGHRSSLYTHSVLSVLSVVLRAASCLLLVPLLGALFGPTPADALPWLGTFTAATVGSWIVDTALARIGYRIGFALLNDSQHQVADRLTHIPLGWFTAERTAMARQAISSGGPDLVGFISNLLTPLIGAALLPAAITIGLFFISYKLGIAAAITLPLILGALLASIRIVRTADEADTKAHSELTERILEFARTQAALRANRRVSPARSQAGQALFSIVSQITLILLAGTTTALAVRGEIGTPEAVALMVIVVRFLEPFTVLAGLAGAVENSRAIFERLNTIITTEAADQPADTIISAETSAPRIEFRGVSFRYDGANEHVLTDINFTLEPGATTAIIGPSGSGKSTILALIAGLQQPESGQILVDGVDVATLDTSHRRALISMVFQHPYLFDAPIRDNVLAGHTNATDHETHQAMALARVDEIIERLPDAEQSRVGEAGTALSGGERQRVSIARALIKPAPVLLIDEATSALDTENETAITEAIGNDPRLRTRVMIAPVLLIDEATSALDTENETAITEAIGNDPRLRTRVMIAHRLSAIRNADHVLFIDDGRIVEQGSITELSALGGRFTEFWHQQESTTGWRIAAATN</sequence>
<evidence type="ECO:0000256" key="5">
    <source>
        <dbReference type="ARBA" id="ARBA00022989"/>
    </source>
</evidence>
<dbReference type="SUPFAM" id="SSF90123">
    <property type="entry name" value="ABC transporter transmembrane region"/>
    <property type="match status" value="1"/>
</dbReference>
<dbReference type="EMBL" id="PECK01000003">
    <property type="protein sequence ID" value="TDZ95303.1"/>
    <property type="molecule type" value="Genomic_DNA"/>
</dbReference>
<reference evidence="10 11" key="1">
    <citation type="journal article" date="2019" name="Sci. Rep.">
        <title>Extended insight into the Mycobacterium chelonae-abscessus complex through whole genome sequencing of Mycobacterium salmoniphilum outbreak and Mycobacterium salmoniphilum-like strains.</title>
        <authorList>
            <person name="Behra P.R.K."/>
            <person name="Das S."/>
            <person name="Pettersson B.M.F."/>
            <person name="Shirreff L."/>
            <person name="DuCote T."/>
            <person name="Jacobsson K.G."/>
            <person name="Ennis D.G."/>
            <person name="Kirsebom L.A."/>
        </authorList>
    </citation>
    <scope>NUCLEOTIDE SEQUENCE [LARGE SCALE GENOMIC DNA]</scope>
    <source>
        <strain evidence="10 11">CCUG 60885</strain>
    </source>
</reference>
<dbReference type="GO" id="GO:0016887">
    <property type="term" value="F:ATP hydrolysis activity"/>
    <property type="evidence" value="ECO:0007669"/>
    <property type="project" value="InterPro"/>
</dbReference>
<dbReference type="InterPro" id="IPR036640">
    <property type="entry name" value="ABC1_TM_sf"/>
</dbReference>
<proteinExistence type="predicted"/>
<evidence type="ECO:0000256" key="6">
    <source>
        <dbReference type="ARBA" id="ARBA00023136"/>
    </source>
</evidence>
<dbReference type="PROSITE" id="PS50929">
    <property type="entry name" value="ABC_TM1F"/>
    <property type="match status" value="1"/>
</dbReference>
<dbReference type="Pfam" id="PF00005">
    <property type="entry name" value="ABC_tran"/>
    <property type="match status" value="1"/>
</dbReference>
<dbReference type="Gene3D" id="3.40.50.300">
    <property type="entry name" value="P-loop containing nucleotide triphosphate hydrolases"/>
    <property type="match status" value="2"/>
</dbReference>
<dbReference type="InterPro" id="IPR011527">
    <property type="entry name" value="ABC1_TM_dom"/>
</dbReference>
<accession>A0A4R8SER9</accession>
<evidence type="ECO:0000256" key="2">
    <source>
        <dbReference type="ARBA" id="ARBA00022692"/>
    </source>
</evidence>
<evidence type="ECO:0000256" key="3">
    <source>
        <dbReference type="ARBA" id="ARBA00022741"/>
    </source>
</evidence>
<feature type="transmembrane region" description="Helical" evidence="7">
    <location>
        <begin position="219"/>
        <end position="242"/>
    </location>
</feature>
<evidence type="ECO:0000313" key="11">
    <source>
        <dbReference type="Proteomes" id="UP000295685"/>
    </source>
</evidence>
<dbReference type="PROSITE" id="PS00211">
    <property type="entry name" value="ABC_TRANSPORTER_1"/>
    <property type="match status" value="1"/>
</dbReference>
<evidence type="ECO:0000313" key="10">
    <source>
        <dbReference type="EMBL" id="TDZ95303.1"/>
    </source>
</evidence>
<keyword evidence="5 7" id="KW-1133">Transmembrane helix</keyword>
<feature type="transmembrane region" description="Helical" evidence="7">
    <location>
        <begin position="124"/>
        <end position="152"/>
    </location>
</feature>
<evidence type="ECO:0000256" key="4">
    <source>
        <dbReference type="ARBA" id="ARBA00022840"/>
    </source>
</evidence>
<evidence type="ECO:0000256" key="1">
    <source>
        <dbReference type="ARBA" id="ARBA00004651"/>
    </source>
</evidence>
<dbReference type="EC" id="3.6.3.-" evidence="10"/>
<keyword evidence="10" id="KW-0378">Hydrolase</keyword>
<evidence type="ECO:0000259" key="9">
    <source>
        <dbReference type="PROSITE" id="PS50929"/>
    </source>
</evidence>
<dbReference type="AlphaFoldDB" id="A0A4R8SER9"/>
<keyword evidence="2 7" id="KW-0812">Transmembrane</keyword>
<dbReference type="GO" id="GO:0140359">
    <property type="term" value="F:ABC-type transporter activity"/>
    <property type="evidence" value="ECO:0007669"/>
    <property type="project" value="InterPro"/>
</dbReference>
<dbReference type="SMART" id="SM00382">
    <property type="entry name" value="AAA"/>
    <property type="match status" value="1"/>
</dbReference>
<dbReference type="PROSITE" id="PS50893">
    <property type="entry name" value="ABC_TRANSPORTER_2"/>
    <property type="match status" value="1"/>
</dbReference>
<dbReference type="RefSeq" id="WP_414811716.1">
    <property type="nucleotide sequence ID" value="NZ_PECK01000003.1"/>
</dbReference>
<dbReference type="InterPro" id="IPR017871">
    <property type="entry name" value="ABC_transporter-like_CS"/>
</dbReference>
<dbReference type="GO" id="GO:0005886">
    <property type="term" value="C:plasma membrane"/>
    <property type="evidence" value="ECO:0007669"/>
    <property type="project" value="UniProtKB-SubCell"/>
</dbReference>
<dbReference type="Pfam" id="PF00664">
    <property type="entry name" value="ABC_membrane"/>
    <property type="match status" value="1"/>
</dbReference>
<feature type="domain" description="ABC transmembrane type-1" evidence="9">
    <location>
        <begin position="22"/>
        <end position="279"/>
    </location>
</feature>
<dbReference type="PANTHER" id="PTHR24221">
    <property type="entry name" value="ATP-BINDING CASSETTE SUB-FAMILY B"/>
    <property type="match status" value="1"/>
</dbReference>
<feature type="domain" description="ABC transporter" evidence="8">
    <location>
        <begin position="313"/>
        <end position="585"/>
    </location>
</feature>
<dbReference type="InterPro" id="IPR003593">
    <property type="entry name" value="AAA+_ATPase"/>
</dbReference>
<evidence type="ECO:0000259" key="8">
    <source>
        <dbReference type="PROSITE" id="PS50893"/>
    </source>
</evidence>
<feature type="transmembrane region" description="Helical" evidence="7">
    <location>
        <begin position="53"/>
        <end position="70"/>
    </location>
</feature>
<dbReference type="PANTHER" id="PTHR24221:SF590">
    <property type="entry name" value="COMPONENT LINKED WITH THE ASSEMBLY OF CYTOCHROME' TRANSPORT TRANSMEMBRANE ATP-BINDING PROTEIN ABC TRANSPORTER CYDD-RELATED"/>
    <property type="match status" value="1"/>
</dbReference>
<dbReference type="GO" id="GO:0005524">
    <property type="term" value="F:ATP binding"/>
    <property type="evidence" value="ECO:0007669"/>
    <property type="project" value="UniProtKB-KW"/>
</dbReference>
<dbReference type="SUPFAM" id="SSF52540">
    <property type="entry name" value="P-loop containing nucleoside triphosphate hydrolases"/>
    <property type="match status" value="2"/>
</dbReference>
<dbReference type="Proteomes" id="UP000295685">
    <property type="component" value="Unassembled WGS sequence"/>
</dbReference>
<dbReference type="InterPro" id="IPR003439">
    <property type="entry name" value="ABC_transporter-like_ATP-bd"/>
</dbReference>
<comment type="caution">
    <text evidence="10">The sequence shown here is derived from an EMBL/GenBank/DDBJ whole genome shotgun (WGS) entry which is preliminary data.</text>
</comment>
<gene>
    <name evidence="10" type="primary">irtB_1</name>
    <name evidence="10" type="ORF">CCUG60885_01434</name>
</gene>
<keyword evidence="6 7" id="KW-0472">Membrane</keyword>